<evidence type="ECO:0000313" key="3">
    <source>
        <dbReference type="EMBL" id="MFC3908215.1"/>
    </source>
</evidence>
<dbReference type="NCBIfam" id="NF045530">
    <property type="entry name" value="LegP"/>
    <property type="match status" value="1"/>
</dbReference>
<organism evidence="3 4">
    <name type="scientific">Legionella dresdenensis</name>
    <dbReference type="NCBI Taxonomy" id="450200"/>
    <lineage>
        <taxon>Bacteria</taxon>
        <taxon>Pseudomonadati</taxon>
        <taxon>Pseudomonadota</taxon>
        <taxon>Gammaproteobacteria</taxon>
        <taxon>Legionellales</taxon>
        <taxon>Legionellaceae</taxon>
        <taxon>Legionella</taxon>
    </lineage>
</organism>
<proteinExistence type="predicted"/>
<dbReference type="Gene3D" id="3.40.390.10">
    <property type="entry name" value="Collagenase (Catalytic Domain)"/>
    <property type="match status" value="1"/>
</dbReference>
<keyword evidence="1 3" id="KW-0482">Metalloprotease</keyword>
<dbReference type="InterPro" id="IPR034035">
    <property type="entry name" value="Astacin-like_dom"/>
</dbReference>
<feature type="active site" evidence="1">
    <location>
        <position position="167"/>
    </location>
</feature>
<dbReference type="InterPro" id="IPR006026">
    <property type="entry name" value="Peptidase_Metallo"/>
</dbReference>
<keyword evidence="1" id="KW-0862">Zinc</keyword>
<comment type="cofactor">
    <cofactor evidence="1">
        <name>Zn(2+)</name>
        <dbReference type="ChEBI" id="CHEBI:29105"/>
    </cofactor>
    <text evidence="1">Binds 1 zinc ion per subunit.</text>
</comment>
<name>A0ABV8CD35_9GAMM</name>
<evidence type="ECO:0000313" key="4">
    <source>
        <dbReference type="Proteomes" id="UP001595758"/>
    </source>
</evidence>
<keyword evidence="4" id="KW-1185">Reference proteome</keyword>
<dbReference type="GO" id="GO:0008237">
    <property type="term" value="F:metallopeptidase activity"/>
    <property type="evidence" value="ECO:0007669"/>
    <property type="project" value="UniProtKB-KW"/>
</dbReference>
<comment type="caution">
    <text evidence="1">Lacks conserved residue(s) required for the propagation of feature annotation.</text>
</comment>
<dbReference type="PANTHER" id="PTHR10127">
    <property type="entry name" value="DISCOIDIN, CUB, EGF, LAMININ , AND ZINC METALLOPROTEASE DOMAIN CONTAINING"/>
    <property type="match status" value="1"/>
</dbReference>
<evidence type="ECO:0000259" key="2">
    <source>
        <dbReference type="PROSITE" id="PS51864"/>
    </source>
</evidence>
<gene>
    <name evidence="3" type="primary">legP</name>
    <name evidence="3" type="ORF">ACFORL_03890</name>
</gene>
<keyword evidence="1" id="KW-0479">Metal-binding</keyword>
<dbReference type="PROSITE" id="PS51864">
    <property type="entry name" value="ASTACIN"/>
    <property type="match status" value="1"/>
</dbReference>
<sequence>MIIKTIIKAVAICFFSGISYAGISIGHITISNPDIGSQDVTYERVNNYALVEGDIIIGKISELDKPGAVIRSRLGGSRWRHGIIPFEISEDLPLPNKLAILEAVNHWQKHTWLEFIEITSANRGKFKDYIAFIPAPGTTCSSYVGRLGGRQEINLSTRCTAMNTVHEIGHALGLWHEQSRTDRSNYIQIVWENIDDDHRFNFEQHFNDGRDFGEYDYQSIMHYGPYAFSKNGGKTIIPLVEGVEIGQRRGLSEKDIAVVKAMYPEV</sequence>
<dbReference type="CDD" id="cd04280">
    <property type="entry name" value="ZnMc_astacin_like"/>
    <property type="match status" value="1"/>
</dbReference>
<dbReference type="PANTHER" id="PTHR10127:SF850">
    <property type="entry name" value="METALLOENDOPEPTIDASE"/>
    <property type="match status" value="1"/>
</dbReference>
<accession>A0ABV8CD35</accession>
<dbReference type="Pfam" id="PF01400">
    <property type="entry name" value="Astacin"/>
    <property type="match status" value="1"/>
</dbReference>
<feature type="domain" description="Peptidase M12A" evidence="2">
    <location>
        <begin position="68"/>
        <end position="266"/>
    </location>
</feature>
<reference evidence="4" key="1">
    <citation type="journal article" date="2019" name="Int. J. Syst. Evol. Microbiol.">
        <title>The Global Catalogue of Microorganisms (GCM) 10K type strain sequencing project: providing services to taxonomists for standard genome sequencing and annotation.</title>
        <authorList>
            <consortium name="The Broad Institute Genomics Platform"/>
            <consortium name="The Broad Institute Genome Sequencing Center for Infectious Disease"/>
            <person name="Wu L."/>
            <person name="Ma J."/>
        </authorList>
    </citation>
    <scope>NUCLEOTIDE SEQUENCE [LARGE SCALE GENOMIC DNA]</scope>
    <source>
        <strain evidence="4">CCUG 59858</strain>
    </source>
</reference>
<dbReference type="SMART" id="SM00235">
    <property type="entry name" value="ZnMc"/>
    <property type="match status" value="1"/>
</dbReference>
<comment type="caution">
    <text evidence="3">The sequence shown here is derived from an EMBL/GenBank/DDBJ whole genome shotgun (WGS) entry which is preliminary data.</text>
</comment>
<dbReference type="EMBL" id="JBHSAB010000004">
    <property type="protein sequence ID" value="MFC3908215.1"/>
    <property type="molecule type" value="Genomic_DNA"/>
</dbReference>
<dbReference type="SUPFAM" id="SSF55486">
    <property type="entry name" value="Metalloproteases ('zincins'), catalytic domain"/>
    <property type="match status" value="1"/>
</dbReference>
<feature type="binding site" evidence="1">
    <location>
        <position position="170"/>
    </location>
    <ligand>
        <name>Zn(2+)</name>
        <dbReference type="ChEBI" id="CHEBI:29105"/>
        <note>catalytic</note>
    </ligand>
</feature>
<dbReference type="InterPro" id="IPR024079">
    <property type="entry name" value="MetalloPept_cat_dom_sf"/>
</dbReference>
<dbReference type="Proteomes" id="UP001595758">
    <property type="component" value="Unassembled WGS sequence"/>
</dbReference>
<dbReference type="RefSeq" id="WP_382341289.1">
    <property type="nucleotide sequence ID" value="NZ_JBHSAB010000004.1"/>
</dbReference>
<keyword evidence="1" id="KW-0645">Protease</keyword>
<dbReference type="PRINTS" id="PR00480">
    <property type="entry name" value="ASTACIN"/>
</dbReference>
<feature type="binding site" evidence="1">
    <location>
        <position position="166"/>
    </location>
    <ligand>
        <name>Zn(2+)</name>
        <dbReference type="ChEBI" id="CHEBI:29105"/>
        <note>catalytic</note>
    </ligand>
</feature>
<feature type="binding site" evidence="1">
    <location>
        <position position="176"/>
    </location>
    <ligand>
        <name>Zn(2+)</name>
        <dbReference type="ChEBI" id="CHEBI:29105"/>
        <note>catalytic</note>
    </ligand>
</feature>
<evidence type="ECO:0000256" key="1">
    <source>
        <dbReference type="PROSITE-ProRule" id="PRU01211"/>
    </source>
</evidence>
<dbReference type="InterPro" id="IPR001506">
    <property type="entry name" value="Peptidase_M12A"/>
</dbReference>
<protein>
    <submittedName>
        <fullName evidence="3">Dot/Icm T4SS effector Zinc-dependent metalloprotease LegP</fullName>
    </submittedName>
</protein>
<keyword evidence="1" id="KW-0378">Hydrolase</keyword>